<dbReference type="OrthoDB" id="9769871at2"/>
<dbReference type="PANTHER" id="PTHR34296">
    <property type="entry name" value="TRANSCRIPTIONAL ACTIVATOR PROTEIN MED"/>
    <property type="match status" value="1"/>
</dbReference>
<keyword evidence="3" id="KW-1003">Cell membrane</keyword>
<evidence type="ECO:0000256" key="5">
    <source>
        <dbReference type="ARBA" id="ARBA00023136"/>
    </source>
</evidence>
<keyword evidence="5" id="KW-0472">Membrane</keyword>
<dbReference type="Proteomes" id="UP000289841">
    <property type="component" value="Chromosome"/>
</dbReference>
<feature type="domain" description="ABC transporter substrate-binding protein PnrA-like" evidence="8">
    <location>
        <begin position="31"/>
        <end position="340"/>
    </location>
</feature>
<evidence type="ECO:0000256" key="3">
    <source>
        <dbReference type="ARBA" id="ARBA00022475"/>
    </source>
</evidence>
<keyword evidence="6" id="KW-0449">Lipoprotein</keyword>
<protein>
    <submittedName>
        <fullName evidence="9">Purine nucleoside receptor A</fullName>
    </submittedName>
</protein>
<dbReference type="CDD" id="cd06354">
    <property type="entry name" value="PBP1_PrnA-like"/>
    <property type="match status" value="1"/>
</dbReference>
<feature type="chain" id="PRO_5019588374" evidence="7">
    <location>
        <begin position="22"/>
        <end position="367"/>
    </location>
</feature>
<evidence type="ECO:0000313" key="10">
    <source>
        <dbReference type="Proteomes" id="UP000289841"/>
    </source>
</evidence>
<dbReference type="GO" id="GO:0005886">
    <property type="term" value="C:plasma membrane"/>
    <property type="evidence" value="ECO:0007669"/>
    <property type="project" value="UniProtKB-SubCell"/>
</dbReference>
<dbReference type="PANTHER" id="PTHR34296:SF2">
    <property type="entry name" value="ABC TRANSPORTER GUANOSINE-BINDING PROTEIN NUPN"/>
    <property type="match status" value="1"/>
</dbReference>
<gene>
    <name evidence="9" type="primary">tmpC</name>
    <name evidence="9" type="ORF">NCTC10138_00119</name>
</gene>
<dbReference type="InterPro" id="IPR050957">
    <property type="entry name" value="BMP_lipoprotein"/>
</dbReference>
<dbReference type="InterPro" id="IPR028082">
    <property type="entry name" value="Peripla_BP_I"/>
</dbReference>
<evidence type="ECO:0000313" key="9">
    <source>
        <dbReference type="EMBL" id="VEU79719.1"/>
    </source>
</evidence>
<evidence type="ECO:0000256" key="4">
    <source>
        <dbReference type="ARBA" id="ARBA00022729"/>
    </source>
</evidence>
<keyword evidence="10" id="KW-1185">Reference proteome</keyword>
<accession>A0A449BBE9</accession>
<evidence type="ECO:0000256" key="2">
    <source>
        <dbReference type="ARBA" id="ARBA00008610"/>
    </source>
</evidence>
<evidence type="ECO:0000256" key="1">
    <source>
        <dbReference type="ARBA" id="ARBA00004193"/>
    </source>
</evidence>
<dbReference type="Gene3D" id="3.40.50.2300">
    <property type="match status" value="2"/>
</dbReference>
<evidence type="ECO:0000256" key="7">
    <source>
        <dbReference type="SAM" id="SignalP"/>
    </source>
</evidence>
<dbReference type="EMBL" id="LR215048">
    <property type="protein sequence ID" value="VEU79719.1"/>
    <property type="molecule type" value="Genomic_DNA"/>
</dbReference>
<dbReference type="KEGG" id="aaxa:NCTC10138_00119"/>
<keyword evidence="9" id="KW-0675">Receptor</keyword>
<dbReference type="InterPro" id="IPR003760">
    <property type="entry name" value="PnrA-like"/>
</dbReference>
<comment type="similarity">
    <text evidence="2">Belongs to the BMP lipoprotein family.</text>
</comment>
<dbReference type="Pfam" id="PF02608">
    <property type="entry name" value="Bmp"/>
    <property type="match status" value="1"/>
</dbReference>
<evidence type="ECO:0000259" key="8">
    <source>
        <dbReference type="Pfam" id="PF02608"/>
    </source>
</evidence>
<keyword evidence="4 7" id="KW-0732">Signal</keyword>
<dbReference type="PROSITE" id="PS51257">
    <property type="entry name" value="PROKAR_LIPOPROTEIN"/>
    <property type="match status" value="1"/>
</dbReference>
<dbReference type="RefSeq" id="WP_052589810.1">
    <property type="nucleotide sequence ID" value="NZ_LR215048.1"/>
</dbReference>
<reference evidence="9 10" key="1">
    <citation type="submission" date="2019-01" db="EMBL/GenBank/DDBJ databases">
        <authorList>
            <consortium name="Pathogen Informatics"/>
        </authorList>
    </citation>
    <scope>NUCLEOTIDE SEQUENCE [LARGE SCALE GENOMIC DNA]</scope>
    <source>
        <strain evidence="9 10">NCTC10138</strain>
    </source>
</reference>
<dbReference type="SUPFAM" id="SSF53822">
    <property type="entry name" value="Periplasmic binding protein-like I"/>
    <property type="match status" value="1"/>
</dbReference>
<proteinExistence type="inferred from homology"/>
<feature type="signal peptide" evidence="7">
    <location>
        <begin position="1"/>
        <end position="21"/>
    </location>
</feature>
<comment type="subcellular location">
    <subcellularLocation>
        <location evidence="1">Cell membrane</location>
        <topology evidence="1">Lipid-anchor</topology>
    </subcellularLocation>
</comment>
<sequence>MKKVLTVVSVFLLGLFLVSCSDNKKSEWNILMITDVGTITDKSFNQGTWEGVEAFTKKHDNVKSEYYRPTAGTKAEYLQAIDLAVGNGANVIVTPGYLFETAIFEAQKTYPDVYFILIDGEPHNDDYSVYETKKNTVNILFQEEQSGFLAGYAAVADGFTKLGFMGGMEVPAVQKFGIGYVAGAYYAANELEKTITFPANRYEYLGDFDNKPEHTTKAESWYASDTDIIFASAGGAGNAVMKAAENRSKKVIGVDVDQSSQSNTVISSAMKQLGNAVDQVLTELIVDDAWKGGTTITKGAAEDAVGLPLGTSFKWTTFTTSQYNTIFDSLKNKTIVVPSTKAQLATFLNEKAGNPSVSALVDKTETK</sequence>
<dbReference type="STRING" id="1278311.GCA_000428705_00727"/>
<dbReference type="AlphaFoldDB" id="A0A449BBE9"/>
<name>A0A449BBE9_HAPAX</name>
<evidence type="ECO:0000256" key="6">
    <source>
        <dbReference type="ARBA" id="ARBA00023288"/>
    </source>
</evidence>
<organism evidence="9 10">
    <name type="scientific">Haploplasma axanthum</name>
    <name type="common">Acholeplasma axanthum</name>
    <dbReference type="NCBI Taxonomy" id="29552"/>
    <lineage>
        <taxon>Bacteria</taxon>
        <taxon>Bacillati</taxon>
        <taxon>Mycoplasmatota</taxon>
        <taxon>Mollicutes</taxon>
        <taxon>Acholeplasmatales</taxon>
        <taxon>Acholeplasmataceae</taxon>
        <taxon>Haploplasma</taxon>
    </lineage>
</organism>